<dbReference type="Proteomes" id="UP000776276">
    <property type="component" value="Unassembled WGS sequence"/>
</dbReference>
<feature type="compositionally biased region" description="Pro residues" evidence="1">
    <location>
        <begin position="466"/>
        <end position="477"/>
    </location>
</feature>
<accession>A0ABS6BH98</accession>
<protein>
    <submittedName>
        <fullName evidence="3">Amidohydrolase family protein</fullName>
    </submittedName>
</protein>
<evidence type="ECO:0000256" key="1">
    <source>
        <dbReference type="SAM" id="MobiDB-lite"/>
    </source>
</evidence>
<dbReference type="InterPro" id="IPR051781">
    <property type="entry name" value="Metallo-dep_Hydrolase"/>
</dbReference>
<name>A0ABS6BH98_9SPHN</name>
<keyword evidence="4" id="KW-1185">Reference proteome</keyword>
<evidence type="ECO:0000259" key="2">
    <source>
        <dbReference type="Pfam" id="PF01979"/>
    </source>
</evidence>
<dbReference type="PANTHER" id="PTHR43135:SF3">
    <property type="entry name" value="ALPHA-D-RIBOSE 1-METHYLPHOSPHONATE 5-TRIPHOSPHATE DIPHOSPHATASE"/>
    <property type="match status" value="1"/>
</dbReference>
<dbReference type="Pfam" id="PF01979">
    <property type="entry name" value="Amidohydro_1"/>
    <property type="match status" value="1"/>
</dbReference>
<gene>
    <name evidence="3" type="ORF">KOF26_03070</name>
</gene>
<proteinExistence type="predicted"/>
<dbReference type="PANTHER" id="PTHR43135">
    <property type="entry name" value="ALPHA-D-RIBOSE 1-METHYLPHOSPHONATE 5-TRIPHOSPHATE DIPHOSPHATASE"/>
    <property type="match status" value="1"/>
</dbReference>
<organism evidence="3 4">
    <name type="scientific">Sphingomonas quercus</name>
    <dbReference type="NCBI Taxonomy" id="2842451"/>
    <lineage>
        <taxon>Bacteria</taxon>
        <taxon>Pseudomonadati</taxon>
        <taxon>Pseudomonadota</taxon>
        <taxon>Alphaproteobacteria</taxon>
        <taxon>Sphingomonadales</taxon>
        <taxon>Sphingomonadaceae</taxon>
        <taxon>Sphingomonas</taxon>
    </lineage>
</organism>
<dbReference type="EMBL" id="JAHKRT010000001">
    <property type="protein sequence ID" value="MBU3076836.1"/>
    <property type="molecule type" value="Genomic_DNA"/>
</dbReference>
<dbReference type="InterPro" id="IPR006680">
    <property type="entry name" value="Amidohydro-rel"/>
</dbReference>
<comment type="caution">
    <text evidence="3">The sequence shown here is derived from an EMBL/GenBank/DDBJ whole genome shotgun (WGS) entry which is preliminary data.</text>
</comment>
<feature type="domain" description="Amidohydrolase-related" evidence="2">
    <location>
        <begin position="80"/>
        <end position="438"/>
    </location>
</feature>
<evidence type="ECO:0000313" key="4">
    <source>
        <dbReference type="Proteomes" id="UP000776276"/>
    </source>
</evidence>
<feature type="region of interest" description="Disordered" evidence="1">
    <location>
        <begin position="457"/>
        <end position="477"/>
    </location>
</feature>
<reference evidence="3 4" key="1">
    <citation type="submission" date="2021-06" db="EMBL/GenBank/DDBJ databases">
        <title>Sphingomonas sp. XMGL2, whole genome shotgun sequencing project.</title>
        <authorList>
            <person name="Zhao G."/>
            <person name="Shen L."/>
        </authorList>
    </citation>
    <scope>NUCLEOTIDE SEQUENCE [LARGE SCALE GENOMIC DNA]</scope>
    <source>
        <strain evidence="3 4">XMGL2</strain>
    </source>
</reference>
<evidence type="ECO:0000313" key="3">
    <source>
        <dbReference type="EMBL" id="MBU3076836.1"/>
    </source>
</evidence>
<dbReference type="RefSeq" id="WP_216319759.1">
    <property type="nucleotide sequence ID" value="NZ_JAHKRT010000001.1"/>
</dbReference>
<sequence>MAVVAAVPARVQEPAGAPTPGRPTERDVLVTGGWIFTSTADKRIRNPGILVRAGKLLRVGGDLSIASPDAEQVTLAANETVLPGFFDLHAHYSTMITPRAARVDEMKAYPELFIANGVTSTFPAGESDPMGMRDLRISIDNGARVGPRIMNSGPYFGTARRGWNSATSVADVKAQVDKWAALGIKGIKTKGINPTMLRAVIEEAHLHGLTVTGHLDSGARTSVNPRDAILMGIDRIEHFTGGDAFSPDRSAYASYEHMTFDTPEFRKIVQLYRTHHTNYDATVSAYGYWGLKDPKVYDYFTDEKRFLTPYARHLVDTTKRPVNQQFENIYWTKQKEIKAFYDAGMGDLITLGTDHPSWGEYFTPFGASREMLVMTLAGIPNAAVLKIATINSARAMGVGDQLGTIEPGKLADLVIVRGDPLTDIKAVRLPRLVIKAGRVYHPEALMKSVEGLIGPTGPDDKKWFMPPQPGPDEFPQQ</sequence>